<feature type="transmembrane region" description="Helical" evidence="1">
    <location>
        <begin position="44"/>
        <end position="65"/>
    </location>
</feature>
<dbReference type="AlphaFoldDB" id="A0A3E0X058"/>
<dbReference type="Proteomes" id="UP000256763">
    <property type="component" value="Unassembled WGS sequence"/>
</dbReference>
<comment type="caution">
    <text evidence="2">The sequence shown here is derived from an EMBL/GenBank/DDBJ whole genome shotgun (WGS) entry which is preliminary data.</text>
</comment>
<dbReference type="EMBL" id="NFZW01000002">
    <property type="protein sequence ID" value="RFA38804.1"/>
    <property type="molecule type" value="Genomic_DNA"/>
</dbReference>
<feature type="transmembrane region" description="Helical" evidence="1">
    <location>
        <begin position="7"/>
        <end position="24"/>
    </location>
</feature>
<evidence type="ECO:0008006" key="4">
    <source>
        <dbReference type="Google" id="ProtNLM"/>
    </source>
</evidence>
<protein>
    <recommendedName>
        <fullName evidence="4">Transmembrane protein</fullName>
    </recommendedName>
</protein>
<gene>
    <name evidence="2" type="ORF">CAL65_02515</name>
</gene>
<evidence type="ECO:0000256" key="1">
    <source>
        <dbReference type="SAM" id="Phobius"/>
    </source>
</evidence>
<keyword evidence="3" id="KW-1185">Reference proteome</keyword>
<evidence type="ECO:0000313" key="2">
    <source>
        <dbReference type="EMBL" id="RFA38804.1"/>
    </source>
</evidence>
<feature type="transmembrane region" description="Helical" evidence="1">
    <location>
        <begin position="140"/>
        <end position="165"/>
    </location>
</feature>
<feature type="transmembrane region" description="Helical" evidence="1">
    <location>
        <begin position="94"/>
        <end position="120"/>
    </location>
</feature>
<keyword evidence="1" id="KW-0472">Membrane</keyword>
<keyword evidence="1" id="KW-1133">Transmembrane helix</keyword>
<dbReference type="RefSeq" id="WP_116303957.1">
    <property type="nucleotide sequence ID" value="NZ_NFZV01000034.1"/>
</dbReference>
<evidence type="ECO:0000313" key="3">
    <source>
        <dbReference type="Proteomes" id="UP000256763"/>
    </source>
</evidence>
<name>A0A3E0X058_9GAMM</name>
<proteinExistence type="predicted"/>
<keyword evidence="1" id="KW-0812">Transmembrane</keyword>
<accession>A0A3E0X058</accession>
<organism evidence="2 3">
    <name type="scientific">Alkalilimnicola ehrlichii</name>
    <dbReference type="NCBI Taxonomy" id="351052"/>
    <lineage>
        <taxon>Bacteria</taxon>
        <taxon>Pseudomonadati</taxon>
        <taxon>Pseudomonadota</taxon>
        <taxon>Gammaproteobacteria</taxon>
        <taxon>Chromatiales</taxon>
        <taxon>Ectothiorhodospiraceae</taxon>
        <taxon>Alkalilimnicola</taxon>
    </lineage>
</organism>
<sequence length="174" mass="18776">MSIRGAAVLGLRLLAILLLVLWLFRLPELALFLLMHGLAEEAPLFSAVVALAVGLPPLLAAFLWFGVGRLADVILPPRTAQGREEAWNNYDAQVVAYSAIGIFLVIWSLPSLVRHAYLIYQARDHFDGWANVGTALWLDFAIAGLQTLLALALVLGATGLAVIVARLRRLGAAS</sequence>
<reference evidence="3" key="1">
    <citation type="submission" date="2017-05" db="EMBL/GenBank/DDBJ databases">
        <authorList>
            <person name="Sharma S."/>
            <person name="Sidhu C."/>
            <person name="Pinnaka A.K."/>
        </authorList>
    </citation>
    <scope>NUCLEOTIDE SEQUENCE [LARGE SCALE GENOMIC DNA]</scope>
    <source>
        <strain evidence="3">AK93</strain>
    </source>
</reference>